<dbReference type="PANTHER" id="PTHR47965:SF12">
    <property type="entry name" value="ASPARTIC PROTEINASE 3-RELATED"/>
    <property type="match status" value="1"/>
</dbReference>
<evidence type="ECO:0000256" key="4">
    <source>
        <dbReference type="ARBA" id="ARBA00022750"/>
    </source>
</evidence>
<feature type="active site" evidence="8">
    <location>
        <position position="313"/>
    </location>
</feature>
<dbReference type="GeneID" id="8196641"/>
<dbReference type="PANTHER" id="PTHR47965">
    <property type="entry name" value="ASPARTYL PROTEASE-RELATED"/>
    <property type="match status" value="1"/>
</dbReference>
<evidence type="ECO:0000256" key="6">
    <source>
        <dbReference type="ARBA" id="ARBA00023145"/>
    </source>
</evidence>
<dbReference type="PROSITE" id="PS00141">
    <property type="entry name" value="ASP_PROTEASE"/>
    <property type="match status" value="2"/>
</dbReference>
<keyword evidence="14" id="KW-1185">Reference proteome</keyword>
<dbReference type="RefSeq" id="XP_002490038.1">
    <property type="nucleotide sequence ID" value="XM_002489993.1"/>
</dbReference>
<evidence type="ECO:0000313" key="14">
    <source>
        <dbReference type="Proteomes" id="UP000000314"/>
    </source>
</evidence>
<feature type="signal peptide" evidence="11">
    <location>
        <begin position="1"/>
        <end position="18"/>
    </location>
</feature>
<dbReference type="GO" id="GO:0006508">
    <property type="term" value="P:proteolysis"/>
    <property type="evidence" value="ECO:0007669"/>
    <property type="project" value="UniProtKB-KW"/>
</dbReference>
<dbReference type="PRINTS" id="PR00792">
    <property type="entry name" value="PEPSIN"/>
</dbReference>
<evidence type="ECO:0000313" key="13">
    <source>
        <dbReference type="EMBL" id="CAY67757.1"/>
    </source>
</evidence>
<evidence type="ECO:0000256" key="2">
    <source>
        <dbReference type="ARBA" id="ARBA00022670"/>
    </source>
</evidence>
<dbReference type="GO" id="GO:0031505">
    <property type="term" value="P:fungal-type cell wall organization"/>
    <property type="evidence" value="ECO:0007669"/>
    <property type="project" value="TreeGrafter"/>
</dbReference>
<name>C4QWY4_KOMPG</name>
<dbReference type="InterPro" id="IPR001969">
    <property type="entry name" value="Aspartic_peptidase_AS"/>
</dbReference>
<keyword evidence="6" id="KW-0865">Zymogen</keyword>
<dbReference type="SUPFAM" id="SSF50630">
    <property type="entry name" value="Acid proteases"/>
    <property type="match status" value="1"/>
</dbReference>
<evidence type="ECO:0000256" key="7">
    <source>
        <dbReference type="ARBA" id="ARBA00023157"/>
    </source>
</evidence>
<evidence type="ECO:0000256" key="11">
    <source>
        <dbReference type="SAM" id="SignalP"/>
    </source>
</evidence>
<dbReference type="EMBL" id="FN392319">
    <property type="protein sequence ID" value="CAY67757.1"/>
    <property type="molecule type" value="Genomic_DNA"/>
</dbReference>
<evidence type="ECO:0000256" key="1">
    <source>
        <dbReference type="ARBA" id="ARBA00007447"/>
    </source>
</evidence>
<dbReference type="Proteomes" id="UP000000314">
    <property type="component" value="Chromosome 1"/>
</dbReference>
<feature type="active site" evidence="8">
    <location>
        <position position="80"/>
    </location>
</feature>
<evidence type="ECO:0000256" key="3">
    <source>
        <dbReference type="ARBA" id="ARBA00022729"/>
    </source>
</evidence>
<dbReference type="InterPro" id="IPR001461">
    <property type="entry name" value="Aspartic_peptidase_A1"/>
</dbReference>
<feature type="domain" description="Peptidase A1" evidence="12">
    <location>
        <begin position="62"/>
        <end position="428"/>
    </location>
</feature>
<dbReference type="Pfam" id="PF00026">
    <property type="entry name" value="Asp"/>
    <property type="match status" value="1"/>
</dbReference>
<proteinExistence type="inferred from homology"/>
<dbReference type="SMR" id="C4QWY4"/>
<protein>
    <submittedName>
        <fullName evidence="13">GPI-anchored aspartyl protease (Yapsin) involved in protein processing</fullName>
    </submittedName>
</protein>
<gene>
    <name evidence="13" type="ordered locus">PAS_chr1-1_0379</name>
</gene>
<organism evidence="13 14">
    <name type="scientific">Komagataella phaffii (strain GS115 / ATCC 20864)</name>
    <name type="common">Yeast</name>
    <name type="synonym">Pichia pastoris</name>
    <dbReference type="NCBI Taxonomy" id="644223"/>
    <lineage>
        <taxon>Eukaryota</taxon>
        <taxon>Fungi</taxon>
        <taxon>Dikarya</taxon>
        <taxon>Ascomycota</taxon>
        <taxon>Saccharomycotina</taxon>
        <taxon>Pichiomycetes</taxon>
        <taxon>Pichiales</taxon>
        <taxon>Pichiaceae</taxon>
        <taxon>Komagataella</taxon>
    </lineage>
</organism>
<evidence type="ECO:0000256" key="10">
    <source>
        <dbReference type="SAM" id="MobiDB-lite"/>
    </source>
</evidence>
<evidence type="ECO:0000256" key="5">
    <source>
        <dbReference type="ARBA" id="ARBA00022801"/>
    </source>
</evidence>
<dbReference type="OrthoDB" id="771136at2759"/>
<dbReference type="AlphaFoldDB" id="C4QWY4"/>
<dbReference type="InterPro" id="IPR021109">
    <property type="entry name" value="Peptidase_aspartic_dom_sf"/>
</dbReference>
<sequence>MFVIQLAFLCLGVSLTTAQPSSPFKANKFPFKKVHYSSNPSDRLIKRDNYKKLDLRHLGVLYTAEIEIGSGKTEIEVIVDTGSADLWVIDSNAAVCDCPILRYKFQENHLLKRNEALNFDVDLNKPICDQFGSFNPQSSRTFQSNDTAFSIRYLDNSFANGSWVRDTVYVGDFEIDQQSFALVDITNNYMGILGLGPSSQQTTNSDPTDNSFTYLGILDSLRAQGFINSASYSVYLAPDGKTDDTDHDDGEILFGAIDEAKINGQLKLFPYVNPYKSVYPDQYASYITVSSITVASYFSSRLVERIPQLALLDTGATFSYLPTYTLIRLAYAIHPGFEYVRQLGLFIIESNVLSSARQSTIDFRFGKDVVIRSNVSDHLLDVSQYFTSGHYLALTIHESVDGLLILGDTFIKSTYLFFDNDNSELGIGQIKITNDEDIQEVGEFTLERDSDYSSTWSIYSYETSLDPLSTGTGTGSTYSPTRSTTARSEPTTSRRSTTLQPRTTVIPSIDRLSLNSITSHGSSTNGTSPTNETSFAEDGGTLTPEEASLTTSLNSATISETTFVDVETSTTNGASVVSLSVGPCIIAFLLLIS</sequence>
<feature type="compositionally biased region" description="Low complexity" evidence="10">
    <location>
        <begin position="469"/>
        <end position="498"/>
    </location>
</feature>
<evidence type="ECO:0000259" key="12">
    <source>
        <dbReference type="PROSITE" id="PS51767"/>
    </source>
</evidence>
<keyword evidence="4 9" id="KW-0064">Aspartyl protease</keyword>
<dbReference type="GO" id="GO:0009277">
    <property type="term" value="C:fungal-type cell wall"/>
    <property type="evidence" value="ECO:0007669"/>
    <property type="project" value="TreeGrafter"/>
</dbReference>
<dbReference type="InParanoid" id="C4QWY4"/>
<feature type="region of interest" description="Disordered" evidence="10">
    <location>
        <begin position="515"/>
        <end position="554"/>
    </location>
</feature>
<keyword evidence="2 9" id="KW-0645">Protease</keyword>
<dbReference type="eggNOG" id="KOG1339">
    <property type="taxonomic scope" value="Eukaryota"/>
</dbReference>
<accession>C4QWY4</accession>
<dbReference type="Gene3D" id="2.40.70.10">
    <property type="entry name" value="Acid Proteases"/>
    <property type="match status" value="2"/>
</dbReference>
<dbReference type="GO" id="GO:0005576">
    <property type="term" value="C:extracellular region"/>
    <property type="evidence" value="ECO:0007669"/>
    <property type="project" value="UniProtKB-ARBA"/>
</dbReference>
<keyword evidence="5 9" id="KW-0378">Hydrolase</keyword>
<feature type="chain" id="PRO_5002942122" evidence="11">
    <location>
        <begin position="19"/>
        <end position="593"/>
    </location>
</feature>
<dbReference type="InterPro" id="IPR033121">
    <property type="entry name" value="PEPTIDASE_A1"/>
</dbReference>
<dbReference type="KEGG" id="ppa:PAS_chr1-1_0379"/>
<keyword evidence="7" id="KW-1015">Disulfide bond</keyword>
<keyword evidence="3 11" id="KW-0732">Signal</keyword>
<feature type="compositionally biased region" description="Polar residues" evidence="10">
    <location>
        <begin position="515"/>
        <end position="534"/>
    </location>
</feature>
<evidence type="ECO:0000256" key="8">
    <source>
        <dbReference type="PIRSR" id="PIRSR601461-1"/>
    </source>
</evidence>
<reference evidence="13 14" key="1">
    <citation type="journal article" date="2009" name="Nat. Biotechnol.">
        <title>Genome sequence of the recombinant protein production host Pichia pastoris.</title>
        <authorList>
            <person name="De Schutter K."/>
            <person name="Lin Y.C."/>
            <person name="Tiels P."/>
            <person name="Van Hecke A."/>
            <person name="Glinka S."/>
            <person name="Weber-Lehmann J."/>
            <person name="Rouze P."/>
            <person name="Van de Peer Y."/>
            <person name="Callewaert N."/>
        </authorList>
    </citation>
    <scope>NUCLEOTIDE SEQUENCE [LARGE SCALE GENOMIC DNA]</scope>
    <source>
        <strain evidence="14">GS115 / ATCC 20864</strain>
    </source>
</reference>
<dbReference type="HOGENOM" id="CLU_013253_9_1_1"/>
<dbReference type="GO" id="GO:0004190">
    <property type="term" value="F:aspartic-type endopeptidase activity"/>
    <property type="evidence" value="ECO:0007669"/>
    <property type="project" value="UniProtKB-KW"/>
</dbReference>
<dbReference type="PROSITE" id="PS51767">
    <property type="entry name" value="PEPTIDASE_A1"/>
    <property type="match status" value="1"/>
</dbReference>
<feature type="region of interest" description="Disordered" evidence="10">
    <location>
        <begin position="469"/>
        <end position="502"/>
    </location>
</feature>
<comment type="similarity">
    <text evidence="1 9">Belongs to the peptidase A1 family.</text>
</comment>
<evidence type="ECO:0000256" key="9">
    <source>
        <dbReference type="RuleBase" id="RU000454"/>
    </source>
</evidence>